<feature type="region of interest" description="Disordered" evidence="1">
    <location>
        <begin position="182"/>
        <end position="204"/>
    </location>
</feature>
<keyword evidence="3" id="KW-1185">Reference proteome</keyword>
<sequence>MANEGSNHGVVAVIQGEMEDEVDVGVEMLGTSVVAARASMMLSDVRAAMVEEQVVMVHDGRATHVLGEQGGMKERTREPTASGEQALGVAAAQALGAAVIQSLGEQALGVAAVQVLGAFAGRAEGHATHVAGENLSATLGTGLDSHLGATLSGLGEHNVRVIGQRCGQRNVLAFGVLGNPLGEGKEREEEPLGAASTRGIAGRA</sequence>
<dbReference type="Proteomes" id="UP001642360">
    <property type="component" value="Unassembled WGS sequence"/>
</dbReference>
<evidence type="ECO:0000313" key="2">
    <source>
        <dbReference type="EMBL" id="CAK9164384.1"/>
    </source>
</evidence>
<proteinExistence type="predicted"/>
<evidence type="ECO:0000256" key="1">
    <source>
        <dbReference type="SAM" id="MobiDB-lite"/>
    </source>
</evidence>
<gene>
    <name evidence="2" type="ORF">ILEXP_LOCUS33491</name>
</gene>
<dbReference type="AlphaFoldDB" id="A0ABC8T4P0"/>
<feature type="non-terminal residue" evidence="2">
    <location>
        <position position="204"/>
    </location>
</feature>
<reference evidence="2 3" key="1">
    <citation type="submission" date="2024-02" db="EMBL/GenBank/DDBJ databases">
        <authorList>
            <person name="Vignale AGUSTIN F."/>
            <person name="Sosa J E."/>
            <person name="Modenutti C."/>
        </authorList>
    </citation>
    <scope>NUCLEOTIDE SEQUENCE [LARGE SCALE GENOMIC DNA]</scope>
</reference>
<protein>
    <submittedName>
        <fullName evidence="2">Uncharacterized protein</fullName>
    </submittedName>
</protein>
<comment type="caution">
    <text evidence="2">The sequence shown here is derived from an EMBL/GenBank/DDBJ whole genome shotgun (WGS) entry which is preliminary data.</text>
</comment>
<accession>A0ABC8T4P0</accession>
<evidence type="ECO:0000313" key="3">
    <source>
        <dbReference type="Proteomes" id="UP001642360"/>
    </source>
</evidence>
<dbReference type="EMBL" id="CAUOFW020004187">
    <property type="protein sequence ID" value="CAK9164384.1"/>
    <property type="molecule type" value="Genomic_DNA"/>
</dbReference>
<organism evidence="2 3">
    <name type="scientific">Ilex paraguariensis</name>
    <name type="common">yerba mate</name>
    <dbReference type="NCBI Taxonomy" id="185542"/>
    <lineage>
        <taxon>Eukaryota</taxon>
        <taxon>Viridiplantae</taxon>
        <taxon>Streptophyta</taxon>
        <taxon>Embryophyta</taxon>
        <taxon>Tracheophyta</taxon>
        <taxon>Spermatophyta</taxon>
        <taxon>Magnoliopsida</taxon>
        <taxon>eudicotyledons</taxon>
        <taxon>Gunneridae</taxon>
        <taxon>Pentapetalae</taxon>
        <taxon>asterids</taxon>
        <taxon>campanulids</taxon>
        <taxon>Aquifoliales</taxon>
        <taxon>Aquifoliaceae</taxon>
        <taxon>Ilex</taxon>
    </lineage>
</organism>
<name>A0ABC8T4P0_9AQUA</name>